<gene>
    <name evidence="8" type="ORF">A3H61_03010</name>
</gene>
<dbReference type="EC" id="2.1.1.37" evidence="7"/>
<evidence type="ECO:0000256" key="5">
    <source>
        <dbReference type="PROSITE-ProRule" id="PRU01016"/>
    </source>
</evidence>
<sequence length="364" mass="41312">MNQKIKVASIFSGCGGSDLGIVGGFQFLGKNYEKLPFEIVFALDNDPKAVETYNRNFSYEAVVADIEKFDSNTMPDFDLLLGGFPCQSFSTVNPTKNPFDKRGKLYKKMALLLRAKKPKFFIAENVKGMLVLNEGKIYESIEKEFAAQGYVIKHKLLNAADFGIPQKRERVFMIGIRKDIAFNFNFPDATHSETGGKKNWVGLGSVVDELKLRDKKYYFSKKAVEGMKRAKNNMKRGLAQDLNKPCLTVTSHLAKVSLNSRDPVLLVEANKELYRRFTPREAARIQSFPDSFEFPVSESAAYRQIGNAIPPVLMWQVANALSVQMKDNKTYGRHIFKTEKKRNNVAHSLEEYQDRKTSVLEVTR</sequence>
<evidence type="ECO:0000313" key="9">
    <source>
        <dbReference type="Proteomes" id="UP000178315"/>
    </source>
</evidence>
<evidence type="ECO:0000256" key="2">
    <source>
        <dbReference type="ARBA" id="ARBA00022679"/>
    </source>
</evidence>
<comment type="caution">
    <text evidence="8">The sequence shown here is derived from an EMBL/GenBank/DDBJ whole genome shotgun (WGS) entry which is preliminary data.</text>
</comment>
<protein>
    <recommendedName>
        <fullName evidence="7">Cytosine-specific methyltransferase</fullName>
        <ecNumber evidence="7">2.1.1.37</ecNumber>
    </recommendedName>
</protein>
<proteinExistence type="inferred from homology"/>
<reference evidence="8 9" key="1">
    <citation type="journal article" date="2016" name="Nat. Commun.">
        <title>Thousands of microbial genomes shed light on interconnected biogeochemical processes in an aquifer system.</title>
        <authorList>
            <person name="Anantharaman K."/>
            <person name="Brown C.T."/>
            <person name="Hug L.A."/>
            <person name="Sharon I."/>
            <person name="Castelle C.J."/>
            <person name="Probst A.J."/>
            <person name="Thomas B.C."/>
            <person name="Singh A."/>
            <person name="Wilkins M.J."/>
            <person name="Karaoz U."/>
            <person name="Brodie E.L."/>
            <person name="Williams K.H."/>
            <person name="Hubbard S.S."/>
            <person name="Banfield J.F."/>
        </authorList>
    </citation>
    <scope>NUCLEOTIDE SEQUENCE [LARGE SCALE GENOMIC DNA]</scope>
</reference>
<accession>A0A1G2A770</accession>
<dbReference type="CDD" id="cd00315">
    <property type="entry name" value="Cyt_C5_DNA_methylase"/>
    <property type="match status" value="1"/>
</dbReference>
<dbReference type="GO" id="GO:0044027">
    <property type="term" value="P:negative regulation of gene expression via chromosomal CpG island methylation"/>
    <property type="evidence" value="ECO:0007669"/>
    <property type="project" value="TreeGrafter"/>
</dbReference>
<dbReference type="NCBIfam" id="TIGR00675">
    <property type="entry name" value="dcm"/>
    <property type="match status" value="1"/>
</dbReference>
<dbReference type="GO" id="GO:0003886">
    <property type="term" value="F:DNA (cytosine-5-)-methyltransferase activity"/>
    <property type="evidence" value="ECO:0007669"/>
    <property type="project" value="UniProtKB-EC"/>
</dbReference>
<keyword evidence="4" id="KW-0680">Restriction system</keyword>
<dbReference type="InterPro" id="IPR029063">
    <property type="entry name" value="SAM-dependent_MTases_sf"/>
</dbReference>
<dbReference type="GO" id="GO:0009307">
    <property type="term" value="P:DNA restriction-modification system"/>
    <property type="evidence" value="ECO:0007669"/>
    <property type="project" value="UniProtKB-KW"/>
</dbReference>
<dbReference type="InterPro" id="IPR001525">
    <property type="entry name" value="C5_MeTfrase"/>
</dbReference>
<keyword evidence="1 5" id="KW-0489">Methyltransferase</keyword>
<dbReference type="PRINTS" id="PR00105">
    <property type="entry name" value="C5METTRFRASE"/>
</dbReference>
<keyword evidence="3 5" id="KW-0949">S-adenosyl-L-methionine</keyword>
<dbReference type="Gene3D" id="3.40.50.150">
    <property type="entry name" value="Vaccinia Virus protein VP39"/>
    <property type="match status" value="1"/>
</dbReference>
<dbReference type="PANTHER" id="PTHR10629">
    <property type="entry name" value="CYTOSINE-SPECIFIC METHYLTRANSFERASE"/>
    <property type="match status" value="1"/>
</dbReference>
<evidence type="ECO:0000256" key="3">
    <source>
        <dbReference type="ARBA" id="ARBA00022691"/>
    </source>
</evidence>
<dbReference type="PROSITE" id="PS00095">
    <property type="entry name" value="C5_MTASE_2"/>
    <property type="match status" value="1"/>
</dbReference>
<dbReference type="Gene3D" id="3.90.120.10">
    <property type="entry name" value="DNA Methylase, subunit A, domain 2"/>
    <property type="match status" value="1"/>
</dbReference>
<comment type="similarity">
    <text evidence="5 6">Belongs to the class I-like SAM-binding methyltransferase superfamily. C5-methyltransferase family.</text>
</comment>
<name>A0A1G2A770_9BACT</name>
<dbReference type="PANTHER" id="PTHR10629:SF52">
    <property type="entry name" value="DNA (CYTOSINE-5)-METHYLTRANSFERASE 1"/>
    <property type="match status" value="1"/>
</dbReference>
<dbReference type="InterPro" id="IPR050390">
    <property type="entry name" value="C5-Methyltransferase"/>
</dbReference>
<dbReference type="Proteomes" id="UP000178315">
    <property type="component" value="Unassembled WGS sequence"/>
</dbReference>
<feature type="active site" evidence="5">
    <location>
        <position position="86"/>
    </location>
</feature>
<evidence type="ECO:0000256" key="1">
    <source>
        <dbReference type="ARBA" id="ARBA00022603"/>
    </source>
</evidence>
<dbReference type="InterPro" id="IPR031303">
    <property type="entry name" value="C5_meth_CS"/>
</dbReference>
<dbReference type="PROSITE" id="PS51679">
    <property type="entry name" value="SAM_MT_C5"/>
    <property type="match status" value="1"/>
</dbReference>
<dbReference type="InterPro" id="IPR018117">
    <property type="entry name" value="C5_DNA_meth_AS"/>
</dbReference>
<keyword evidence="2 5" id="KW-0808">Transferase</keyword>
<dbReference type="GO" id="GO:0003677">
    <property type="term" value="F:DNA binding"/>
    <property type="evidence" value="ECO:0007669"/>
    <property type="project" value="TreeGrafter"/>
</dbReference>
<evidence type="ECO:0000256" key="7">
    <source>
        <dbReference type="RuleBase" id="RU000417"/>
    </source>
</evidence>
<evidence type="ECO:0000313" key="8">
    <source>
        <dbReference type="EMBL" id="OGY72525.1"/>
    </source>
</evidence>
<organism evidence="8 9">
    <name type="scientific">Candidatus Jacksonbacteria bacterium RIFCSPLOWO2_02_FULL_44_20</name>
    <dbReference type="NCBI Taxonomy" id="1798460"/>
    <lineage>
        <taxon>Bacteria</taxon>
        <taxon>Candidatus Jacksoniibacteriota</taxon>
    </lineage>
</organism>
<dbReference type="SUPFAM" id="SSF53335">
    <property type="entry name" value="S-adenosyl-L-methionine-dependent methyltransferases"/>
    <property type="match status" value="1"/>
</dbReference>
<evidence type="ECO:0000256" key="4">
    <source>
        <dbReference type="ARBA" id="ARBA00022747"/>
    </source>
</evidence>
<evidence type="ECO:0000256" key="6">
    <source>
        <dbReference type="RuleBase" id="RU000416"/>
    </source>
</evidence>
<comment type="catalytic activity">
    <reaction evidence="7">
        <text>a 2'-deoxycytidine in DNA + S-adenosyl-L-methionine = a 5-methyl-2'-deoxycytidine in DNA + S-adenosyl-L-homocysteine + H(+)</text>
        <dbReference type="Rhea" id="RHEA:13681"/>
        <dbReference type="Rhea" id="RHEA-COMP:11369"/>
        <dbReference type="Rhea" id="RHEA-COMP:11370"/>
        <dbReference type="ChEBI" id="CHEBI:15378"/>
        <dbReference type="ChEBI" id="CHEBI:57856"/>
        <dbReference type="ChEBI" id="CHEBI:59789"/>
        <dbReference type="ChEBI" id="CHEBI:85452"/>
        <dbReference type="ChEBI" id="CHEBI:85454"/>
        <dbReference type="EC" id="2.1.1.37"/>
    </reaction>
</comment>
<dbReference type="EMBL" id="MHJU01000030">
    <property type="protein sequence ID" value="OGY72525.1"/>
    <property type="molecule type" value="Genomic_DNA"/>
</dbReference>
<dbReference type="PROSITE" id="PS00094">
    <property type="entry name" value="C5_MTASE_1"/>
    <property type="match status" value="1"/>
</dbReference>
<dbReference type="AlphaFoldDB" id="A0A1G2A770"/>
<dbReference type="Pfam" id="PF00145">
    <property type="entry name" value="DNA_methylase"/>
    <property type="match status" value="1"/>
</dbReference>
<dbReference type="GO" id="GO:0032259">
    <property type="term" value="P:methylation"/>
    <property type="evidence" value="ECO:0007669"/>
    <property type="project" value="UniProtKB-KW"/>
</dbReference>